<evidence type="ECO:0000313" key="3">
    <source>
        <dbReference type="Proteomes" id="UP000076532"/>
    </source>
</evidence>
<organism evidence="2 3">
    <name type="scientific">Athelia psychrophila</name>
    <dbReference type="NCBI Taxonomy" id="1759441"/>
    <lineage>
        <taxon>Eukaryota</taxon>
        <taxon>Fungi</taxon>
        <taxon>Dikarya</taxon>
        <taxon>Basidiomycota</taxon>
        <taxon>Agaricomycotina</taxon>
        <taxon>Agaricomycetes</taxon>
        <taxon>Agaricomycetidae</taxon>
        <taxon>Atheliales</taxon>
        <taxon>Atheliaceae</taxon>
        <taxon>Athelia</taxon>
    </lineage>
</organism>
<keyword evidence="1" id="KW-0472">Membrane</keyword>
<sequence>MLEHSVKLAWVILCTLGAIFTWPVLWALAKVTGCWWIPITFGSALSIMVLSFDLGLIWNLNPSEFPVSFCLAQMFIINISVFVICGVMTAWYYAALSAAVWPSTNERALRWRPSFTFLIVVLPIISTTLQMAFAIHYNAYKQLGYEGTFCDVTEPLW</sequence>
<proteinExistence type="predicted"/>
<name>A0A166R722_9AGAM</name>
<dbReference type="EMBL" id="KV417506">
    <property type="protein sequence ID" value="KZP27975.1"/>
    <property type="molecule type" value="Genomic_DNA"/>
</dbReference>
<feature type="transmembrane region" description="Helical" evidence="1">
    <location>
        <begin position="114"/>
        <end position="135"/>
    </location>
</feature>
<gene>
    <name evidence="2" type="ORF">FIBSPDRAFT_948205</name>
</gene>
<feature type="transmembrane region" description="Helical" evidence="1">
    <location>
        <begin position="7"/>
        <end position="29"/>
    </location>
</feature>
<dbReference type="STRING" id="436010.A0A166R722"/>
<dbReference type="AlphaFoldDB" id="A0A166R722"/>
<keyword evidence="1" id="KW-0812">Transmembrane</keyword>
<feature type="transmembrane region" description="Helical" evidence="1">
    <location>
        <begin position="35"/>
        <end position="58"/>
    </location>
</feature>
<keyword evidence="3" id="KW-1185">Reference proteome</keyword>
<feature type="transmembrane region" description="Helical" evidence="1">
    <location>
        <begin position="70"/>
        <end position="94"/>
    </location>
</feature>
<evidence type="ECO:0000256" key="1">
    <source>
        <dbReference type="SAM" id="Phobius"/>
    </source>
</evidence>
<reference evidence="2 3" key="1">
    <citation type="journal article" date="2016" name="Mol. Biol. Evol.">
        <title>Comparative Genomics of Early-Diverging Mushroom-Forming Fungi Provides Insights into the Origins of Lignocellulose Decay Capabilities.</title>
        <authorList>
            <person name="Nagy L.G."/>
            <person name="Riley R."/>
            <person name="Tritt A."/>
            <person name="Adam C."/>
            <person name="Daum C."/>
            <person name="Floudas D."/>
            <person name="Sun H."/>
            <person name="Yadav J.S."/>
            <person name="Pangilinan J."/>
            <person name="Larsson K.H."/>
            <person name="Matsuura K."/>
            <person name="Barry K."/>
            <person name="Labutti K."/>
            <person name="Kuo R."/>
            <person name="Ohm R.A."/>
            <person name="Bhattacharya S.S."/>
            <person name="Shirouzu T."/>
            <person name="Yoshinaga Y."/>
            <person name="Martin F.M."/>
            <person name="Grigoriev I.V."/>
            <person name="Hibbett D.S."/>
        </authorList>
    </citation>
    <scope>NUCLEOTIDE SEQUENCE [LARGE SCALE GENOMIC DNA]</scope>
    <source>
        <strain evidence="2 3">CBS 109695</strain>
    </source>
</reference>
<dbReference type="Proteomes" id="UP000076532">
    <property type="component" value="Unassembled WGS sequence"/>
</dbReference>
<evidence type="ECO:0000313" key="2">
    <source>
        <dbReference type="EMBL" id="KZP27975.1"/>
    </source>
</evidence>
<keyword evidence="1" id="KW-1133">Transmembrane helix</keyword>
<dbReference type="OrthoDB" id="3256745at2759"/>
<accession>A0A166R722</accession>
<protein>
    <submittedName>
        <fullName evidence="2">Uncharacterized protein</fullName>
    </submittedName>
</protein>